<reference evidence="1" key="1">
    <citation type="submission" date="2022-08" db="EMBL/GenBank/DDBJ databases">
        <title>Genome Sequence of Fusarium decemcellulare.</title>
        <authorList>
            <person name="Buettner E."/>
        </authorList>
    </citation>
    <scope>NUCLEOTIDE SEQUENCE</scope>
    <source>
        <strain evidence="1">Babe19</strain>
    </source>
</reference>
<evidence type="ECO:0000313" key="1">
    <source>
        <dbReference type="EMBL" id="KAJ3544954.1"/>
    </source>
</evidence>
<protein>
    <submittedName>
        <fullName evidence="1">Uncharacterized protein</fullName>
    </submittedName>
</protein>
<gene>
    <name evidence="1" type="ORF">NM208_g2756</name>
</gene>
<dbReference type="EMBL" id="JANRMS010000171">
    <property type="protein sequence ID" value="KAJ3544954.1"/>
    <property type="molecule type" value="Genomic_DNA"/>
</dbReference>
<dbReference type="Proteomes" id="UP001148629">
    <property type="component" value="Unassembled WGS sequence"/>
</dbReference>
<keyword evidence="2" id="KW-1185">Reference proteome</keyword>
<sequence length="716" mass="77997">MTESINQLHQNVVIYTLSLAAQLQTGAYPSSLHIGHYFLPLSIARYNIVSTFITLVFDAMHPPLWLVATLALPLYAGASASPSHDTRHGISEPQTSPGLSIRALPDSPSRPGTHPKVVDCPKERPTVRVADELSEHETSWLSERRNKTISGLSELLQRADISGFDAKAYINKNRKNSTAIPNIGIAVSGGGYRALMNGAGFLSAADSRNGNDSAVSGLLQASTYLAGLSGGGWLVGSMFANNFSTIPDLQHGEDGTALWRFDRSIFKGPKEDGIGALNTADYWTKILSDVSSKGDGWDTSLTDFWGRALSYQLVGDAQGGQAFTFSSIQDSSHFKDAETPFPILVADGRTPGDKIVSLNATVFEFNPYELGTWDPTTYGFAPLRWLASNFTKGSISRDGECVRGFDQFGFVMGTSSSLFNQFLLANVTAKGEESDLPSFITEAVEKVLKALDKAENDIAQYSPNPFLGWNPSASPNAKDFQLSLVDGGEDLQNIPLHPLIQPMRGLDVIFAVDSSADTANSWPNGTALRATYERSLEDIGNGTLFPAIPSAETFINNRLNQRPTLFGCDAKNFSLSKGQVVPPLVVYLPNAPYTTFSNVSTFKASYPIPQRDAIIRNGYNSATQGNATLDKEWPTCVACAIMSRSWWKQGVSVPDACTRCFDRYCWDGKTNDTRVETYEPKIIIKEDYSAEDSGSNRLLYGQYLLFSLVATLAIFL</sequence>
<evidence type="ECO:0000313" key="2">
    <source>
        <dbReference type="Proteomes" id="UP001148629"/>
    </source>
</evidence>
<proteinExistence type="predicted"/>
<accession>A0ACC1SRB6</accession>
<comment type="caution">
    <text evidence="1">The sequence shown here is derived from an EMBL/GenBank/DDBJ whole genome shotgun (WGS) entry which is preliminary data.</text>
</comment>
<organism evidence="1 2">
    <name type="scientific">Fusarium decemcellulare</name>
    <dbReference type="NCBI Taxonomy" id="57161"/>
    <lineage>
        <taxon>Eukaryota</taxon>
        <taxon>Fungi</taxon>
        <taxon>Dikarya</taxon>
        <taxon>Ascomycota</taxon>
        <taxon>Pezizomycotina</taxon>
        <taxon>Sordariomycetes</taxon>
        <taxon>Hypocreomycetidae</taxon>
        <taxon>Hypocreales</taxon>
        <taxon>Nectriaceae</taxon>
        <taxon>Fusarium</taxon>
        <taxon>Fusarium decemcellulare species complex</taxon>
    </lineage>
</organism>
<name>A0ACC1SRB6_9HYPO</name>